<evidence type="ECO:0000313" key="2">
    <source>
        <dbReference type="Proteomes" id="UP000054928"/>
    </source>
</evidence>
<protein>
    <submittedName>
        <fullName evidence="1">Uncharacterized protein</fullName>
    </submittedName>
</protein>
<reference evidence="2" key="1">
    <citation type="submission" date="2014-09" db="EMBL/GenBank/DDBJ databases">
        <authorList>
            <person name="Sharma Rahul"/>
            <person name="Thines Marco"/>
        </authorList>
    </citation>
    <scope>NUCLEOTIDE SEQUENCE [LARGE SCALE GENOMIC DNA]</scope>
</reference>
<organism evidence="1 2">
    <name type="scientific">Plasmopara halstedii</name>
    <name type="common">Downy mildew of sunflower</name>
    <dbReference type="NCBI Taxonomy" id="4781"/>
    <lineage>
        <taxon>Eukaryota</taxon>
        <taxon>Sar</taxon>
        <taxon>Stramenopiles</taxon>
        <taxon>Oomycota</taxon>
        <taxon>Peronosporomycetes</taxon>
        <taxon>Peronosporales</taxon>
        <taxon>Peronosporaceae</taxon>
        <taxon>Plasmopara</taxon>
    </lineage>
</organism>
<dbReference type="EMBL" id="CCYD01000667">
    <property type="protein sequence ID" value="CEG43505.1"/>
    <property type="molecule type" value="Genomic_DNA"/>
</dbReference>
<name>A0A0P1AQU4_PLAHL</name>
<accession>A0A0P1AQU4</accession>
<dbReference type="AlphaFoldDB" id="A0A0P1AQU4"/>
<dbReference type="GeneID" id="36408753"/>
<evidence type="ECO:0000313" key="1">
    <source>
        <dbReference type="EMBL" id="CEG43505.1"/>
    </source>
</evidence>
<sequence length="71" mass="8042">MLHKSCENNKPDTKKTLEANFRAKQYTVISGVQTVFFCARAWLTDIETRGKPVGLLNAARSINLLSKRFLT</sequence>
<proteinExistence type="predicted"/>
<keyword evidence="2" id="KW-1185">Reference proteome</keyword>
<dbReference type="RefSeq" id="XP_024579874.1">
    <property type="nucleotide sequence ID" value="XM_024729504.1"/>
</dbReference>
<dbReference type="Proteomes" id="UP000054928">
    <property type="component" value="Unassembled WGS sequence"/>
</dbReference>